<keyword evidence="2" id="KW-1185">Reference proteome</keyword>
<reference evidence="1" key="1">
    <citation type="submission" date="2019-08" db="EMBL/GenBank/DDBJ databases">
        <title>Rapid identification of Enteric Bacteria from Whole Genome Sequences (WGS) using Average Nucleotide Identity (ANI).</title>
        <authorList>
            <person name="Lane C."/>
        </authorList>
    </citation>
    <scope>NUCLEOTIDE SEQUENCE [LARGE SCALE GENOMIC DNA]</scope>
    <source>
        <strain evidence="1">2010D-8461</strain>
    </source>
</reference>
<accession>A0ABW9N5J0</accession>
<evidence type="ECO:0000313" key="1">
    <source>
        <dbReference type="EMBL" id="MPB99554.1"/>
    </source>
</evidence>
<dbReference type="Proteomes" id="UP000364097">
    <property type="component" value="Unassembled WGS sequence"/>
</dbReference>
<proteinExistence type="predicted"/>
<organism evidence="1 2">
    <name type="scientific">Campylobacter subantarcticus</name>
    <dbReference type="NCBI Taxonomy" id="497724"/>
    <lineage>
        <taxon>Bacteria</taxon>
        <taxon>Pseudomonadati</taxon>
        <taxon>Campylobacterota</taxon>
        <taxon>Epsilonproteobacteria</taxon>
        <taxon>Campylobacterales</taxon>
        <taxon>Campylobacteraceae</taxon>
        <taxon>Campylobacter</taxon>
    </lineage>
</organism>
<protein>
    <submittedName>
        <fullName evidence="1">Uncharacterized protein</fullName>
    </submittedName>
</protein>
<sequence>MLKFSSTDKKLMQIIDDFNENLDQNSLKQKAKENLEKWQKEENISNEFFSQALFFIKICM</sequence>
<evidence type="ECO:0000313" key="2">
    <source>
        <dbReference type="Proteomes" id="UP000364097"/>
    </source>
</evidence>
<dbReference type="EMBL" id="AACKMW020000042">
    <property type="protein sequence ID" value="MPB99554.1"/>
    <property type="molecule type" value="Genomic_DNA"/>
</dbReference>
<gene>
    <name evidence="1" type="ORF">A0Z09_005805</name>
</gene>
<comment type="caution">
    <text evidence="1">The sequence shown here is derived from an EMBL/GenBank/DDBJ whole genome shotgun (WGS) entry which is preliminary data.</text>
</comment>
<name>A0ABW9N5J0_9BACT</name>
<dbReference type="RefSeq" id="WP_148308418.1">
    <property type="nucleotide sequence ID" value="NZ_AACKMW020000042.1"/>
</dbReference>